<dbReference type="EC" id="1.13.11.15" evidence="2"/>
<dbReference type="RefSeq" id="WP_139940779.1">
    <property type="nucleotide sequence ID" value="NZ_JBHSYP010000006.1"/>
</dbReference>
<evidence type="ECO:0000259" key="1">
    <source>
        <dbReference type="Pfam" id="PF02900"/>
    </source>
</evidence>
<protein>
    <submittedName>
        <fullName evidence="2">3,4-dihydroxyphenylacetate 2,3-dioxygenase</fullName>
        <ecNumber evidence="2">1.13.11.15</ecNumber>
    </submittedName>
</protein>
<organism evidence="2 3">
    <name type="scientific">Emcibacter nanhaiensis</name>
    <dbReference type="NCBI Taxonomy" id="1505037"/>
    <lineage>
        <taxon>Bacteria</taxon>
        <taxon>Pseudomonadati</taxon>
        <taxon>Pseudomonadota</taxon>
        <taxon>Alphaproteobacteria</taxon>
        <taxon>Emcibacterales</taxon>
        <taxon>Emcibacteraceae</taxon>
        <taxon>Emcibacter</taxon>
    </lineage>
</organism>
<dbReference type="OrthoDB" id="1676816at2"/>
<dbReference type="EMBL" id="VFIY01000010">
    <property type="protein sequence ID" value="TPD59808.1"/>
    <property type="molecule type" value="Genomic_DNA"/>
</dbReference>
<dbReference type="AlphaFoldDB" id="A0A501PIC1"/>
<dbReference type="GO" id="GO:0008198">
    <property type="term" value="F:ferrous iron binding"/>
    <property type="evidence" value="ECO:0007669"/>
    <property type="project" value="InterPro"/>
</dbReference>
<reference evidence="3" key="1">
    <citation type="submission" date="2019-06" db="EMBL/GenBank/DDBJ databases">
        <title>The complete genome of Emcibacter congregatus ZYLT.</title>
        <authorList>
            <person name="Zhao Z."/>
        </authorList>
    </citation>
    <scope>NUCLEOTIDE SEQUENCE [LARGE SCALE GENOMIC DNA]</scope>
    <source>
        <strain evidence="3">MCCC 1A06723</strain>
    </source>
</reference>
<dbReference type="NCBIfam" id="TIGR02298">
    <property type="entry name" value="HpaD_Fe"/>
    <property type="match status" value="1"/>
</dbReference>
<keyword evidence="2" id="KW-0223">Dioxygenase</keyword>
<dbReference type="GO" id="GO:0008687">
    <property type="term" value="F:3,4-dihydroxyphenylacetate 2,3-dioxygenase activity"/>
    <property type="evidence" value="ECO:0007669"/>
    <property type="project" value="UniProtKB-EC"/>
</dbReference>
<dbReference type="Pfam" id="PF02900">
    <property type="entry name" value="LigB"/>
    <property type="match status" value="1"/>
</dbReference>
<sequence>MGEVALAAKICHVPTIWMSEMIEGFEGIRQFAIDGLKEIGRRAEARGVDTFILCDTHWLVNQGFHVNGRDGWSGTFTSHELPHMLNGLEYDYSGDPELGDLIAEEGNAAGLKSRCHKMEGMNLEYGTLIPMRHANHFGAKVLPIAANQFSSVEENRIFGAAVRRAVEKSGRRVAFLASGSLSHEFAPNHISQEKLNDITDEFHRQVDLRVMQLWTEGQIEPFLRMLPTYVKLCQGEGAMADTSMLFGLLGWDQYRGKGEVICDYFPSSGTGQTIVEFPL</sequence>
<keyword evidence="2" id="KW-0560">Oxidoreductase</keyword>
<dbReference type="InterPro" id="IPR004183">
    <property type="entry name" value="Xdiol_dOase_suB"/>
</dbReference>
<dbReference type="SUPFAM" id="SSF53213">
    <property type="entry name" value="LigB-like"/>
    <property type="match status" value="1"/>
</dbReference>
<feature type="domain" description="Extradiol ring-cleavage dioxygenase class III enzyme subunit B" evidence="1">
    <location>
        <begin position="7"/>
        <end position="277"/>
    </location>
</feature>
<dbReference type="Proteomes" id="UP000319148">
    <property type="component" value="Unassembled WGS sequence"/>
</dbReference>
<dbReference type="CDD" id="cd07370">
    <property type="entry name" value="HPCD"/>
    <property type="match status" value="1"/>
</dbReference>
<proteinExistence type="predicted"/>
<comment type="caution">
    <text evidence="2">The sequence shown here is derived from an EMBL/GenBank/DDBJ whole genome shotgun (WGS) entry which is preliminary data.</text>
</comment>
<evidence type="ECO:0000313" key="3">
    <source>
        <dbReference type="Proteomes" id="UP000319148"/>
    </source>
</evidence>
<accession>A0A501PIC1</accession>
<evidence type="ECO:0000313" key="2">
    <source>
        <dbReference type="EMBL" id="TPD59808.1"/>
    </source>
</evidence>
<gene>
    <name evidence="2" type="primary">hpaD</name>
    <name evidence="2" type="ORF">FIV46_09970</name>
</gene>
<dbReference type="Gene3D" id="3.40.830.10">
    <property type="entry name" value="LigB-like"/>
    <property type="match status" value="1"/>
</dbReference>
<name>A0A501PIC1_9PROT</name>
<keyword evidence="3" id="KW-1185">Reference proteome</keyword>
<dbReference type="InterPro" id="IPR011984">
    <property type="entry name" value="HPCD"/>
</dbReference>